<reference evidence="2" key="1">
    <citation type="submission" date="2023-06" db="EMBL/GenBank/DDBJ databases">
        <title>Cytophagales bacterium Strain LB-30, isolated from soil.</title>
        <authorList>
            <person name="Liu B."/>
        </authorList>
    </citation>
    <scope>NUCLEOTIDE SEQUENCE</scope>
    <source>
        <strain evidence="2">LB-30</strain>
    </source>
</reference>
<feature type="transmembrane region" description="Helical" evidence="1">
    <location>
        <begin position="86"/>
        <end position="104"/>
    </location>
</feature>
<feature type="transmembrane region" description="Helical" evidence="1">
    <location>
        <begin position="239"/>
        <end position="258"/>
    </location>
</feature>
<evidence type="ECO:0000256" key="1">
    <source>
        <dbReference type="SAM" id="Phobius"/>
    </source>
</evidence>
<keyword evidence="1" id="KW-1133">Transmembrane helix</keyword>
<dbReference type="EMBL" id="JAUHJS010000002">
    <property type="protein sequence ID" value="MDN4164983.1"/>
    <property type="molecule type" value="Genomic_DNA"/>
</dbReference>
<dbReference type="Proteomes" id="UP001168552">
    <property type="component" value="Unassembled WGS sequence"/>
</dbReference>
<name>A0ABT8F3E3_9BACT</name>
<evidence type="ECO:0000313" key="2">
    <source>
        <dbReference type="EMBL" id="MDN4164983.1"/>
    </source>
</evidence>
<dbReference type="RefSeq" id="WP_320003507.1">
    <property type="nucleotide sequence ID" value="NZ_JAUHJS010000002.1"/>
</dbReference>
<keyword evidence="1" id="KW-0812">Transmembrane</keyword>
<feature type="transmembrane region" description="Helical" evidence="1">
    <location>
        <begin position="336"/>
        <end position="361"/>
    </location>
</feature>
<keyword evidence="3" id="KW-1185">Reference proteome</keyword>
<gene>
    <name evidence="2" type="ORF">QWY31_05685</name>
</gene>
<keyword evidence="1" id="KW-0472">Membrane</keyword>
<proteinExistence type="predicted"/>
<feature type="transmembrane region" description="Helical" evidence="1">
    <location>
        <begin position="270"/>
        <end position="293"/>
    </location>
</feature>
<comment type="caution">
    <text evidence="2">The sequence shown here is derived from an EMBL/GenBank/DDBJ whole genome shotgun (WGS) entry which is preliminary data.</text>
</comment>
<organism evidence="2 3">
    <name type="scientific">Shiella aurantiaca</name>
    <dbReference type="NCBI Taxonomy" id="3058365"/>
    <lineage>
        <taxon>Bacteria</taxon>
        <taxon>Pseudomonadati</taxon>
        <taxon>Bacteroidota</taxon>
        <taxon>Cytophagia</taxon>
        <taxon>Cytophagales</taxon>
        <taxon>Shiellaceae</taxon>
        <taxon>Shiella</taxon>
    </lineage>
</organism>
<evidence type="ECO:0000313" key="3">
    <source>
        <dbReference type="Proteomes" id="UP001168552"/>
    </source>
</evidence>
<dbReference type="Pfam" id="PF12412">
    <property type="entry name" value="DUF3667"/>
    <property type="match status" value="1"/>
</dbReference>
<feature type="transmembrane region" description="Helical" evidence="1">
    <location>
        <begin position="305"/>
        <end position="324"/>
    </location>
</feature>
<sequence length="362" mass="42396">MKKRRKTPLCLNCGQRLERHHEFCSNCGQENTDSNLPLGMILYDFFSNTLAFDSRLFHSIVPFFFKPGYLSAMYRQGKRAAYVNPFRLYLVISVFFFFFLSLLLTKDYGDQAVINIDVDPKEMSEAQKDSVVQLTANEFRKGLEALDSANAKQQFVALPEGKKLVDYADTTEVEDGFLGISGEAYSKYKKYRKVDSISDEALLDTMKLEKPFLRKATRQLRKIQNKDSEVFLSYVLKNIPLMMFLLIPLFAFLLKILYFRQRETLYIGHLIHAIHLHSFSYLIYGALSCFLYFNNSFNDEQKGWAFTIFFMVASFYSLFSFHRFYEQGWGKTIFKFLLLGFLYMFCILTFFVGELFISFLLF</sequence>
<accession>A0ABT8F3E3</accession>
<dbReference type="InterPro" id="IPR022134">
    <property type="entry name" value="DUF3667"/>
</dbReference>
<protein>
    <submittedName>
        <fullName evidence="2">DUF3667 domain-containing protein</fullName>
    </submittedName>
</protein>